<evidence type="ECO:0000259" key="1">
    <source>
        <dbReference type="Pfam" id="PF10646"/>
    </source>
</evidence>
<keyword evidence="3" id="KW-1185">Reference proteome</keyword>
<dbReference type="EMBL" id="BSFP01000059">
    <property type="protein sequence ID" value="GLL05538.1"/>
    <property type="molecule type" value="Genomic_DNA"/>
</dbReference>
<evidence type="ECO:0000313" key="2">
    <source>
        <dbReference type="EMBL" id="GLL05538.1"/>
    </source>
</evidence>
<reference evidence="2" key="2">
    <citation type="submission" date="2023-01" db="EMBL/GenBank/DDBJ databases">
        <authorList>
            <person name="Sun Q."/>
            <person name="Evtushenko L."/>
        </authorList>
    </citation>
    <scope>NUCLEOTIDE SEQUENCE</scope>
    <source>
        <strain evidence="2">VKM Ac-1321</strain>
    </source>
</reference>
<dbReference type="InterPro" id="IPR019606">
    <property type="entry name" value="GerMN"/>
</dbReference>
<organism evidence="2 3">
    <name type="scientific">Dactylosporangium matsuzakiense</name>
    <dbReference type="NCBI Taxonomy" id="53360"/>
    <lineage>
        <taxon>Bacteria</taxon>
        <taxon>Bacillati</taxon>
        <taxon>Actinomycetota</taxon>
        <taxon>Actinomycetes</taxon>
        <taxon>Micromonosporales</taxon>
        <taxon>Micromonosporaceae</taxon>
        <taxon>Dactylosporangium</taxon>
    </lineage>
</organism>
<sequence>MWLVPVAVLALHGCGVPTDRDPRPIEPSVTIGSYEGPMAPASPGAVTERLFMVRDNQLVAVDRRVSAVPSPQRVLEDLVTGPTAQERGSGLDSALAGTSYITGVQLHSGTAIVGLAVDNPIRNDETLAYGQIVCTLAARADIVGVQFAQAGRTMEVPRGDGALTSELLTAADYGSLIAQ</sequence>
<accession>A0A9W6KQR2</accession>
<protein>
    <recommendedName>
        <fullName evidence="1">GerMN domain-containing protein</fullName>
    </recommendedName>
</protein>
<feature type="domain" description="GerMN" evidence="1">
    <location>
        <begin position="55"/>
        <end position="153"/>
    </location>
</feature>
<gene>
    <name evidence="2" type="ORF">GCM10017581_072850</name>
</gene>
<dbReference type="Pfam" id="PF10646">
    <property type="entry name" value="Germane"/>
    <property type="match status" value="1"/>
</dbReference>
<comment type="caution">
    <text evidence="2">The sequence shown here is derived from an EMBL/GenBank/DDBJ whole genome shotgun (WGS) entry which is preliminary data.</text>
</comment>
<reference evidence="2" key="1">
    <citation type="journal article" date="2014" name="Int. J. Syst. Evol. Microbiol.">
        <title>Complete genome sequence of Corynebacterium casei LMG S-19264T (=DSM 44701T), isolated from a smear-ripened cheese.</title>
        <authorList>
            <consortium name="US DOE Joint Genome Institute (JGI-PGF)"/>
            <person name="Walter F."/>
            <person name="Albersmeier A."/>
            <person name="Kalinowski J."/>
            <person name="Ruckert C."/>
        </authorList>
    </citation>
    <scope>NUCLEOTIDE SEQUENCE</scope>
    <source>
        <strain evidence="2">VKM Ac-1321</strain>
    </source>
</reference>
<dbReference type="Proteomes" id="UP001143480">
    <property type="component" value="Unassembled WGS sequence"/>
</dbReference>
<proteinExistence type="predicted"/>
<name>A0A9W6KQR2_9ACTN</name>
<evidence type="ECO:0000313" key="3">
    <source>
        <dbReference type="Proteomes" id="UP001143480"/>
    </source>
</evidence>
<dbReference type="AlphaFoldDB" id="A0A9W6KQR2"/>